<keyword evidence="8" id="KW-1185">Reference proteome</keyword>
<name>A0ABQ6CMV8_9HYPH</name>
<evidence type="ECO:0000313" key="8">
    <source>
        <dbReference type="Proteomes" id="UP001156882"/>
    </source>
</evidence>
<evidence type="ECO:0000256" key="1">
    <source>
        <dbReference type="ARBA" id="ARBA00004651"/>
    </source>
</evidence>
<evidence type="ECO:0000256" key="2">
    <source>
        <dbReference type="ARBA" id="ARBA00022475"/>
    </source>
</evidence>
<dbReference type="Proteomes" id="UP001156882">
    <property type="component" value="Unassembled WGS sequence"/>
</dbReference>
<feature type="transmembrane region" description="Helical" evidence="6">
    <location>
        <begin position="51"/>
        <end position="74"/>
    </location>
</feature>
<organism evidence="7 8">
    <name type="scientific">Labrys miyagiensis</name>
    <dbReference type="NCBI Taxonomy" id="346912"/>
    <lineage>
        <taxon>Bacteria</taxon>
        <taxon>Pseudomonadati</taxon>
        <taxon>Pseudomonadota</taxon>
        <taxon>Alphaproteobacteria</taxon>
        <taxon>Hyphomicrobiales</taxon>
        <taxon>Xanthobacteraceae</taxon>
        <taxon>Labrys</taxon>
    </lineage>
</organism>
<dbReference type="EMBL" id="BSPC01000026">
    <property type="protein sequence ID" value="GLS20054.1"/>
    <property type="molecule type" value="Genomic_DNA"/>
</dbReference>
<feature type="transmembrane region" description="Helical" evidence="6">
    <location>
        <begin position="188"/>
        <end position="209"/>
    </location>
</feature>
<dbReference type="PANTHER" id="PTHR30086">
    <property type="entry name" value="ARGININE EXPORTER PROTEIN ARGO"/>
    <property type="match status" value="1"/>
</dbReference>
<comment type="subcellular location">
    <subcellularLocation>
        <location evidence="1">Cell membrane</location>
        <topology evidence="1">Multi-pass membrane protein</topology>
    </subcellularLocation>
</comment>
<keyword evidence="2" id="KW-1003">Cell membrane</keyword>
<keyword evidence="5 6" id="KW-0472">Membrane</keyword>
<keyword evidence="3 6" id="KW-0812">Transmembrane</keyword>
<comment type="caution">
    <text evidence="7">The sequence shown here is derived from an EMBL/GenBank/DDBJ whole genome shotgun (WGS) entry which is preliminary data.</text>
</comment>
<dbReference type="InterPro" id="IPR001123">
    <property type="entry name" value="LeuE-type"/>
</dbReference>
<proteinExistence type="predicted"/>
<protein>
    <submittedName>
        <fullName evidence="7">Threonine transporter RhtB</fullName>
    </submittedName>
</protein>
<accession>A0ABQ6CMV8</accession>
<feature type="transmembrane region" description="Helical" evidence="6">
    <location>
        <begin position="81"/>
        <end position="99"/>
    </location>
</feature>
<dbReference type="RefSeq" id="WP_284313141.1">
    <property type="nucleotide sequence ID" value="NZ_BSPC01000026.1"/>
</dbReference>
<evidence type="ECO:0000313" key="7">
    <source>
        <dbReference type="EMBL" id="GLS20054.1"/>
    </source>
</evidence>
<dbReference type="Pfam" id="PF01810">
    <property type="entry name" value="LysE"/>
    <property type="match status" value="1"/>
</dbReference>
<evidence type="ECO:0000256" key="4">
    <source>
        <dbReference type="ARBA" id="ARBA00022989"/>
    </source>
</evidence>
<evidence type="ECO:0000256" key="6">
    <source>
        <dbReference type="SAM" id="Phobius"/>
    </source>
</evidence>
<feature type="transmembrane region" description="Helical" evidence="6">
    <location>
        <begin position="119"/>
        <end position="144"/>
    </location>
</feature>
<feature type="transmembrane region" description="Helical" evidence="6">
    <location>
        <begin position="156"/>
        <end position="176"/>
    </location>
</feature>
<dbReference type="PANTHER" id="PTHR30086:SF20">
    <property type="entry name" value="ARGININE EXPORTER PROTEIN ARGO-RELATED"/>
    <property type="match status" value="1"/>
</dbReference>
<reference evidence="8" key="1">
    <citation type="journal article" date="2019" name="Int. J. Syst. Evol. Microbiol.">
        <title>The Global Catalogue of Microorganisms (GCM) 10K type strain sequencing project: providing services to taxonomists for standard genome sequencing and annotation.</title>
        <authorList>
            <consortium name="The Broad Institute Genomics Platform"/>
            <consortium name="The Broad Institute Genome Sequencing Center for Infectious Disease"/>
            <person name="Wu L."/>
            <person name="Ma J."/>
        </authorList>
    </citation>
    <scope>NUCLEOTIDE SEQUENCE [LARGE SCALE GENOMIC DNA]</scope>
    <source>
        <strain evidence="8">NBRC 101365</strain>
    </source>
</reference>
<gene>
    <name evidence="7" type="ORF">GCM10007874_30710</name>
</gene>
<evidence type="ECO:0000256" key="5">
    <source>
        <dbReference type="ARBA" id="ARBA00023136"/>
    </source>
</evidence>
<keyword evidence="4 6" id="KW-1133">Transmembrane helix</keyword>
<sequence length="210" mass="21216">MGQFFLPAGMGPALLSLVLASLVVMGSPGPSTISVTAIASAFGLRRSLPYLMGIILGTCLVLLCVAAGLASILLSQPRLSPWLIGLSSIYILYLAYKIATAPPLAKADSGAVAPAFTGGLLLALANPKAYVAIAAVFAGARLGLASEGAESLIKTAVLTIMIVLIHAGWSVAGASFARLLQQPATSRLVNLSFAAILAASTAATLVTVAR</sequence>
<evidence type="ECO:0000256" key="3">
    <source>
        <dbReference type="ARBA" id="ARBA00022692"/>
    </source>
</evidence>